<dbReference type="InterPro" id="IPR017946">
    <property type="entry name" value="PLC-like_Pdiesterase_TIM-brl"/>
</dbReference>
<evidence type="ECO:0000259" key="2">
    <source>
        <dbReference type="PROSITE" id="PS51704"/>
    </source>
</evidence>
<dbReference type="Proteomes" id="UP000031883">
    <property type="component" value="Chromosome"/>
</dbReference>
<dbReference type="Pfam" id="PF03009">
    <property type="entry name" value="GDPD"/>
    <property type="match status" value="1"/>
</dbReference>
<dbReference type="InterPro" id="IPR030395">
    <property type="entry name" value="GP_PDE_dom"/>
</dbReference>
<feature type="chain" id="PRO_5034309773" evidence="1">
    <location>
        <begin position="20"/>
        <end position="296"/>
    </location>
</feature>
<keyword evidence="5" id="KW-1185">Reference proteome</keyword>
<dbReference type="PROSITE" id="PS51704">
    <property type="entry name" value="GP_PDE"/>
    <property type="match status" value="1"/>
</dbReference>
<dbReference type="Gene3D" id="3.20.20.190">
    <property type="entry name" value="Phosphatidylinositol (PI) phosphodiesterase"/>
    <property type="match status" value="1"/>
</dbReference>
<dbReference type="EMBL" id="CP009997">
    <property type="protein sequence ID" value="AJJ34037.1"/>
    <property type="molecule type" value="Genomic_DNA"/>
</dbReference>
<name>A0A386HDJ3_9GAMM</name>
<gene>
    <name evidence="3" type="ORF">CH54_647</name>
    <name evidence="4" type="ORF">DXZ79_09375</name>
</gene>
<reference evidence="3 5" key="1">
    <citation type="journal article" date="2015" name="Genome Announc.">
        <title>Thirty-Two Complete Genome Assemblies of Nine Yersinia Species, Including Y. pestis, Y. pseudotuberculosis, and Y. enterocolitica.</title>
        <authorList>
            <person name="Johnson S.L."/>
            <person name="Daligault H.E."/>
            <person name="Davenport K.W."/>
            <person name="Jaissle J."/>
            <person name="Frey K.G."/>
            <person name="Ladner J.T."/>
            <person name="Broomall S.M."/>
            <person name="Bishop-Lilly K.A."/>
            <person name="Bruce D.C."/>
            <person name="Coyne S.R."/>
            <person name="Gibbons H.S."/>
            <person name="Lo C.C."/>
            <person name="Munk A.C."/>
            <person name="Rosenzweig C.N."/>
            <person name="Koroleva G.I."/>
            <person name="Palacios G.F."/>
            <person name="Redden C.L."/>
            <person name="Xu Y."/>
            <person name="Minogue T.D."/>
            <person name="Chain P.S."/>
        </authorList>
    </citation>
    <scope>NUCLEOTIDE SEQUENCE [LARGE SCALE GENOMIC DNA]</scope>
    <source>
        <strain evidence="3 5">Y231</strain>
    </source>
</reference>
<reference evidence="4 6" key="2">
    <citation type="submission" date="2018-09" db="EMBL/GenBank/DDBJ databases">
        <title>Yersinia kristensenii subsp. rochesterensis subsp. nov., Isolated from Human Feces.</title>
        <authorList>
            <person name="Cunningham S.A."/>
            <person name="Jeraldo P."/>
            <person name="Patel R."/>
        </authorList>
    </citation>
    <scope>NUCLEOTIDE SEQUENCE [LARGE SCALE GENOMIC DNA]</scope>
    <source>
        <strain evidence="4 6">ATCC BAA-2637</strain>
    </source>
</reference>
<protein>
    <submittedName>
        <fullName evidence="4">Glycerophosphodiester phosphodiesterase</fullName>
    </submittedName>
    <submittedName>
        <fullName evidence="3">Glycerophosphoryl diester phosphodiesterase family protein</fullName>
    </submittedName>
</protein>
<accession>A0A386HDJ3</accession>
<dbReference type="RefSeq" id="WP_038633431.1">
    <property type="nucleotide sequence ID" value="NZ_CABHXS010000149.1"/>
</dbReference>
<evidence type="ECO:0000256" key="1">
    <source>
        <dbReference type="SAM" id="SignalP"/>
    </source>
</evidence>
<evidence type="ECO:0000313" key="5">
    <source>
        <dbReference type="Proteomes" id="UP000031883"/>
    </source>
</evidence>
<dbReference type="PANTHER" id="PTHR46211:SF10">
    <property type="entry name" value="EXPORTED PROTEIN"/>
    <property type="match status" value="1"/>
</dbReference>
<organism evidence="4 6">
    <name type="scientific">Yersinia rochesterensis</name>
    <dbReference type="NCBI Taxonomy" id="1604335"/>
    <lineage>
        <taxon>Bacteria</taxon>
        <taxon>Pseudomonadati</taxon>
        <taxon>Pseudomonadota</taxon>
        <taxon>Gammaproteobacteria</taxon>
        <taxon>Enterobacterales</taxon>
        <taxon>Yersiniaceae</taxon>
        <taxon>Yersinia</taxon>
    </lineage>
</organism>
<dbReference type="SUPFAM" id="SSF51695">
    <property type="entry name" value="PLC-like phosphodiesterases"/>
    <property type="match status" value="1"/>
</dbReference>
<proteinExistence type="predicted"/>
<dbReference type="GeneID" id="82550981"/>
<sequence length="296" mass="33853">MKISFILLLLLFYLQNALASPLIVAHRAGTADFPENTRHAIDLSLSNEANIIWITVQLSKDGIPVLYRPKDLSELTDGNGLVSEHTLEELRLLDAAYYFNQDGQYVYRGRGVKIPSLHQVLLSYPDVRFIIDIKSPDADPKIIANAIIELRKNIISPERLTFYSTERKYLDALPKYFNKFESRHKTRKILANAVMADKCVITKKNKGSFISNPKKYYAFELRRDVKVVESFTLGKGTTRTQLVWNQRAMECFKEKENEEAKVLLIGINSVEDYELAKSLGADYVMVDSPVAAKYWH</sequence>
<evidence type="ECO:0000313" key="6">
    <source>
        <dbReference type="Proteomes" id="UP000265864"/>
    </source>
</evidence>
<keyword evidence="1" id="KW-0732">Signal</keyword>
<dbReference type="AlphaFoldDB" id="A0A386HDJ3"/>
<dbReference type="Proteomes" id="UP000265864">
    <property type="component" value="Chromosome"/>
</dbReference>
<feature type="signal peptide" evidence="1">
    <location>
        <begin position="1"/>
        <end position="19"/>
    </location>
</feature>
<dbReference type="GO" id="GO:0008081">
    <property type="term" value="F:phosphoric diester hydrolase activity"/>
    <property type="evidence" value="ECO:0007669"/>
    <property type="project" value="InterPro"/>
</dbReference>
<evidence type="ECO:0000313" key="4">
    <source>
        <dbReference type="EMBL" id="AYD43888.1"/>
    </source>
</evidence>
<dbReference type="GO" id="GO:0006629">
    <property type="term" value="P:lipid metabolic process"/>
    <property type="evidence" value="ECO:0007669"/>
    <property type="project" value="InterPro"/>
</dbReference>
<dbReference type="PANTHER" id="PTHR46211">
    <property type="entry name" value="GLYCEROPHOSPHORYL DIESTER PHOSPHODIESTERASE"/>
    <property type="match status" value="1"/>
</dbReference>
<evidence type="ECO:0000313" key="3">
    <source>
        <dbReference type="EMBL" id="AJJ34037.1"/>
    </source>
</evidence>
<feature type="domain" description="GP-PDE" evidence="2">
    <location>
        <begin position="21"/>
        <end position="296"/>
    </location>
</feature>
<dbReference type="EMBL" id="CP032482">
    <property type="protein sequence ID" value="AYD43888.1"/>
    <property type="molecule type" value="Genomic_DNA"/>
</dbReference>